<evidence type="ECO:0000256" key="1">
    <source>
        <dbReference type="ARBA" id="ARBA00023015"/>
    </source>
</evidence>
<dbReference type="InterPro" id="IPR029016">
    <property type="entry name" value="GAF-like_dom_sf"/>
</dbReference>
<sequence>MASVAASSAPLPRRARALLDALRSAVPFDAAWLALSDSVSGTYVPLASVGLGQHVLHFLRGPAFAGDLATTGADRDRPPMSRSDLPYPAERLATWSDCLLPAGIQESLTIALFTPSGRRVGLVALFSKSSCAPARTPRRRLMALAHLLTLGIDTTPCLLATARLVRGATAGRVLRTDGGTEPLPGLRDDPLLAPGSAVVAAARGLGGELPYSSFLWPLGDRYAADGHVRVTVVTAPTDVPAHLAGVALVSPAPHLRDLTPRELEVLGLLVDGCSNHEIARTLVVAPRTVAAHVEHVLVKLDATTRTLAAVRAERAGLYVPSLPQPSGQHAVGGHRAP</sequence>
<proteinExistence type="predicted"/>
<dbReference type="SUPFAM" id="SSF55781">
    <property type="entry name" value="GAF domain-like"/>
    <property type="match status" value="1"/>
</dbReference>
<dbReference type="Gene3D" id="3.30.450.40">
    <property type="match status" value="1"/>
</dbReference>
<dbReference type="Pfam" id="PF00196">
    <property type="entry name" value="GerE"/>
    <property type="match status" value="1"/>
</dbReference>
<keyword evidence="2" id="KW-0238">DNA-binding</keyword>
<dbReference type="PROSITE" id="PS00622">
    <property type="entry name" value="HTH_LUXR_1"/>
    <property type="match status" value="1"/>
</dbReference>
<dbReference type="PRINTS" id="PR00038">
    <property type="entry name" value="HTHLUXR"/>
</dbReference>
<dbReference type="SMART" id="SM00421">
    <property type="entry name" value="HTH_LUXR"/>
    <property type="match status" value="1"/>
</dbReference>
<dbReference type="InterPro" id="IPR016032">
    <property type="entry name" value="Sig_transdc_resp-reg_C-effctor"/>
</dbReference>
<feature type="domain" description="HTH luxR-type" evidence="4">
    <location>
        <begin position="251"/>
        <end position="316"/>
    </location>
</feature>
<name>A0A6G6WL10_9ACTN</name>
<evidence type="ECO:0000256" key="3">
    <source>
        <dbReference type="ARBA" id="ARBA00023163"/>
    </source>
</evidence>
<evidence type="ECO:0000259" key="4">
    <source>
        <dbReference type="PROSITE" id="PS50043"/>
    </source>
</evidence>
<dbReference type="PANTHER" id="PTHR44688">
    <property type="entry name" value="DNA-BINDING TRANSCRIPTIONAL ACTIVATOR DEVR_DOSR"/>
    <property type="match status" value="1"/>
</dbReference>
<organism evidence="5 6">
    <name type="scientific">Nocardioides anomalus</name>
    <dbReference type="NCBI Taxonomy" id="2712223"/>
    <lineage>
        <taxon>Bacteria</taxon>
        <taxon>Bacillati</taxon>
        <taxon>Actinomycetota</taxon>
        <taxon>Actinomycetes</taxon>
        <taxon>Propionibacteriales</taxon>
        <taxon>Nocardioidaceae</taxon>
        <taxon>Nocardioides</taxon>
    </lineage>
</organism>
<dbReference type="InterPro" id="IPR036388">
    <property type="entry name" value="WH-like_DNA-bd_sf"/>
</dbReference>
<dbReference type="EMBL" id="CP049257">
    <property type="protein sequence ID" value="QIG45785.1"/>
    <property type="molecule type" value="Genomic_DNA"/>
</dbReference>
<keyword evidence="6" id="KW-1185">Reference proteome</keyword>
<dbReference type="InterPro" id="IPR000792">
    <property type="entry name" value="Tscrpt_reg_LuxR_C"/>
</dbReference>
<evidence type="ECO:0000256" key="2">
    <source>
        <dbReference type="ARBA" id="ARBA00023125"/>
    </source>
</evidence>
<dbReference type="SUPFAM" id="SSF46894">
    <property type="entry name" value="C-terminal effector domain of the bipartite response regulators"/>
    <property type="match status" value="1"/>
</dbReference>
<gene>
    <name evidence="5" type="ORF">G5V58_06130</name>
</gene>
<keyword evidence="3" id="KW-0804">Transcription</keyword>
<dbReference type="PANTHER" id="PTHR44688:SF16">
    <property type="entry name" value="DNA-BINDING TRANSCRIPTIONAL ACTIVATOR DEVR_DOSR"/>
    <property type="match status" value="1"/>
</dbReference>
<dbReference type="AlphaFoldDB" id="A0A6G6WL10"/>
<accession>A0A6G6WL10</accession>
<dbReference type="PROSITE" id="PS50043">
    <property type="entry name" value="HTH_LUXR_2"/>
    <property type="match status" value="1"/>
</dbReference>
<keyword evidence="1" id="KW-0805">Transcription regulation</keyword>
<evidence type="ECO:0000313" key="5">
    <source>
        <dbReference type="EMBL" id="QIG45785.1"/>
    </source>
</evidence>
<dbReference type="Proteomes" id="UP000502996">
    <property type="component" value="Chromosome"/>
</dbReference>
<evidence type="ECO:0000313" key="6">
    <source>
        <dbReference type="Proteomes" id="UP000502996"/>
    </source>
</evidence>
<dbReference type="KEGG" id="nano:G5V58_06130"/>
<dbReference type="GO" id="GO:0003677">
    <property type="term" value="F:DNA binding"/>
    <property type="evidence" value="ECO:0007669"/>
    <property type="project" value="UniProtKB-KW"/>
</dbReference>
<dbReference type="GO" id="GO:0006355">
    <property type="term" value="P:regulation of DNA-templated transcription"/>
    <property type="evidence" value="ECO:0007669"/>
    <property type="project" value="InterPro"/>
</dbReference>
<dbReference type="CDD" id="cd06170">
    <property type="entry name" value="LuxR_C_like"/>
    <property type="match status" value="1"/>
</dbReference>
<reference evidence="5 6" key="1">
    <citation type="submission" date="2020-02" db="EMBL/GenBank/DDBJ databases">
        <title>Full genome sequence of Nocardioides sp. R-3366.</title>
        <authorList>
            <person name="Im W.-T."/>
        </authorList>
    </citation>
    <scope>NUCLEOTIDE SEQUENCE [LARGE SCALE GENOMIC DNA]</scope>
    <source>
        <strain evidence="5 6">R-3366</strain>
    </source>
</reference>
<dbReference type="Gene3D" id="1.10.10.10">
    <property type="entry name" value="Winged helix-like DNA-binding domain superfamily/Winged helix DNA-binding domain"/>
    <property type="match status" value="1"/>
</dbReference>
<protein>
    <submittedName>
        <fullName evidence="5">Response regulator transcription factor</fullName>
    </submittedName>
</protein>